<gene>
    <name evidence="10" type="ORF">E4N86_11085</name>
</gene>
<dbReference type="GO" id="GO:0005524">
    <property type="term" value="F:ATP binding"/>
    <property type="evidence" value="ECO:0007669"/>
    <property type="project" value="UniProtKB-KW"/>
</dbReference>
<dbReference type="Gene3D" id="3.40.50.300">
    <property type="entry name" value="P-loop containing nucleotide triphosphate hydrolases"/>
    <property type="match status" value="1"/>
</dbReference>
<dbReference type="PROSITE" id="PS50929">
    <property type="entry name" value="ABC_TM1F"/>
    <property type="match status" value="1"/>
</dbReference>
<evidence type="ECO:0000256" key="3">
    <source>
        <dbReference type="ARBA" id="ARBA00022741"/>
    </source>
</evidence>
<feature type="transmembrane region" description="Helical" evidence="7">
    <location>
        <begin position="62"/>
        <end position="79"/>
    </location>
</feature>
<dbReference type="GO" id="GO:0016887">
    <property type="term" value="F:ATP hydrolysis activity"/>
    <property type="evidence" value="ECO:0007669"/>
    <property type="project" value="InterPro"/>
</dbReference>
<dbReference type="PROSITE" id="PS00211">
    <property type="entry name" value="ABC_TRANSPORTER_1"/>
    <property type="match status" value="1"/>
</dbReference>
<dbReference type="GO" id="GO:0140359">
    <property type="term" value="F:ABC-type transporter activity"/>
    <property type="evidence" value="ECO:0007669"/>
    <property type="project" value="InterPro"/>
</dbReference>
<evidence type="ECO:0000259" key="8">
    <source>
        <dbReference type="PROSITE" id="PS50893"/>
    </source>
</evidence>
<dbReference type="GO" id="GO:0005886">
    <property type="term" value="C:plasma membrane"/>
    <property type="evidence" value="ECO:0007669"/>
    <property type="project" value="UniProtKB-SubCell"/>
</dbReference>
<dbReference type="EMBL" id="CP051635">
    <property type="protein sequence ID" value="UTD01197.1"/>
    <property type="molecule type" value="Genomic_DNA"/>
</dbReference>
<dbReference type="Pfam" id="PF00005">
    <property type="entry name" value="ABC_tran"/>
    <property type="match status" value="1"/>
</dbReference>
<dbReference type="InterPro" id="IPR003593">
    <property type="entry name" value="AAA+_ATPase"/>
</dbReference>
<keyword evidence="3" id="KW-0547">Nucleotide-binding</keyword>
<feature type="transmembrane region" description="Helical" evidence="7">
    <location>
        <begin position="135"/>
        <end position="158"/>
    </location>
</feature>
<evidence type="ECO:0000256" key="6">
    <source>
        <dbReference type="ARBA" id="ARBA00023136"/>
    </source>
</evidence>
<dbReference type="PROSITE" id="PS50893">
    <property type="entry name" value="ABC_TRANSPORTER_2"/>
    <property type="match status" value="1"/>
</dbReference>
<dbReference type="SUPFAM" id="SSF90123">
    <property type="entry name" value="ABC transporter transmembrane region"/>
    <property type="match status" value="1"/>
</dbReference>
<dbReference type="FunFam" id="3.40.50.300:FF:001443">
    <property type="entry name" value="ABC transporter, ATP-binding protein"/>
    <property type="match status" value="1"/>
</dbReference>
<dbReference type="SMART" id="SM00382">
    <property type="entry name" value="AAA"/>
    <property type="match status" value="1"/>
</dbReference>
<evidence type="ECO:0000313" key="11">
    <source>
        <dbReference type="Proteomes" id="UP001056981"/>
    </source>
</evidence>
<evidence type="ECO:0000256" key="1">
    <source>
        <dbReference type="ARBA" id="ARBA00004651"/>
    </source>
</evidence>
<dbReference type="InterPro" id="IPR017871">
    <property type="entry name" value="ABC_transporter-like_CS"/>
</dbReference>
<keyword evidence="2 7" id="KW-0812">Transmembrane</keyword>
<keyword evidence="5 7" id="KW-1133">Transmembrane helix</keyword>
<protein>
    <submittedName>
        <fullName evidence="10">ABC transporter ATP-binding protein</fullName>
    </submittedName>
</protein>
<dbReference type="CDD" id="cd07346">
    <property type="entry name" value="ABC_6TM_exporters"/>
    <property type="match status" value="1"/>
</dbReference>
<dbReference type="InterPro" id="IPR011527">
    <property type="entry name" value="ABC1_TM_dom"/>
</dbReference>
<dbReference type="Proteomes" id="UP001056981">
    <property type="component" value="Chromosome"/>
</dbReference>
<feature type="transmembrane region" description="Helical" evidence="7">
    <location>
        <begin position="243"/>
        <end position="266"/>
    </location>
</feature>
<dbReference type="SUPFAM" id="SSF52540">
    <property type="entry name" value="P-loop containing nucleoside triphosphate hydrolases"/>
    <property type="match status" value="1"/>
</dbReference>
<dbReference type="PANTHER" id="PTHR24221">
    <property type="entry name" value="ATP-BINDING CASSETTE SUB-FAMILY B"/>
    <property type="match status" value="1"/>
</dbReference>
<organism evidence="10 11">
    <name type="scientific">Treponema denticola</name>
    <dbReference type="NCBI Taxonomy" id="158"/>
    <lineage>
        <taxon>Bacteria</taxon>
        <taxon>Pseudomonadati</taxon>
        <taxon>Spirochaetota</taxon>
        <taxon>Spirochaetia</taxon>
        <taxon>Spirochaetales</taxon>
        <taxon>Treponemataceae</taxon>
        <taxon>Treponema</taxon>
    </lineage>
</organism>
<proteinExistence type="predicted"/>
<feature type="transmembrane region" description="Helical" evidence="7">
    <location>
        <begin position="28"/>
        <end position="50"/>
    </location>
</feature>
<name>A0A9Q9BLK3_TREDN</name>
<comment type="subcellular location">
    <subcellularLocation>
        <location evidence="1">Cell membrane</location>
        <topology evidence="1">Multi-pass membrane protein</topology>
    </subcellularLocation>
</comment>
<dbReference type="AlphaFoldDB" id="A0A9Q9BLK3"/>
<dbReference type="GO" id="GO:0034040">
    <property type="term" value="F:ATPase-coupled lipid transmembrane transporter activity"/>
    <property type="evidence" value="ECO:0007669"/>
    <property type="project" value="TreeGrafter"/>
</dbReference>
<dbReference type="InterPro" id="IPR027417">
    <property type="entry name" value="P-loop_NTPase"/>
</dbReference>
<accession>A0A9Q9BLK3</accession>
<evidence type="ECO:0000256" key="2">
    <source>
        <dbReference type="ARBA" id="ARBA00022692"/>
    </source>
</evidence>
<feature type="transmembrane region" description="Helical" evidence="7">
    <location>
        <begin position="278"/>
        <end position="311"/>
    </location>
</feature>
<evidence type="ECO:0000259" key="9">
    <source>
        <dbReference type="PROSITE" id="PS50929"/>
    </source>
</evidence>
<keyword evidence="6 7" id="KW-0472">Membrane</keyword>
<evidence type="ECO:0000256" key="5">
    <source>
        <dbReference type="ARBA" id="ARBA00022989"/>
    </source>
</evidence>
<feature type="domain" description="ABC transporter" evidence="8">
    <location>
        <begin position="337"/>
        <end position="570"/>
    </location>
</feature>
<dbReference type="Gene3D" id="1.20.1560.10">
    <property type="entry name" value="ABC transporter type 1, transmembrane domain"/>
    <property type="match status" value="1"/>
</dbReference>
<evidence type="ECO:0000313" key="10">
    <source>
        <dbReference type="EMBL" id="UTD01197.1"/>
    </source>
</evidence>
<dbReference type="Pfam" id="PF00664">
    <property type="entry name" value="ABC_membrane"/>
    <property type="match status" value="1"/>
</dbReference>
<evidence type="ECO:0000256" key="7">
    <source>
        <dbReference type="SAM" id="Phobius"/>
    </source>
</evidence>
<reference evidence="10" key="1">
    <citation type="submission" date="2020-04" db="EMBL/GenBank/DDBJ databases">
        <title>Comparative genomics of oral phylogroup-2 Treponema strains.</title>
        <authorList>
            <person name="Zeng H."/>
            <person name="Chan Y.K."/>
            <person name="Watt R.M."/>
        </authorList>
    </citation>
    <scope>NUCLEOTIDE SEQUENCE</scope>
    <source>
        <strain evidence="10">OMZ 905</strain>
    </source>
</reference>
<dbReference type="InterPro" id="IPR003439">
    <property type="entry name" value="ABC_transporter-like_ATP-bd"/>
</dbReference>
<dbReference type="RefSeq" id="WP_253699308.1">
    <property type="nucleotide sequence ID" value="NZ_CP051522.1"/>
</dbReference>
<keyword evidence="4 10" id="KW-0067">ATP-binding</keyword>
<sequence>MVSYFMKRYAMSEKGAINLKKAILSHTFVNITKLFAPMIAFMFLFQYIGILKGIESYHFTPIHYIALIVVMMIVMFFIARWDYVRLYTNVYNESADSRIDLAERLKKLPLSYFGKRDLADLAETMMNDMNLYETIFSHAVPHIYATAISTSVIALMLIIYNWKLALAALWVIPISLLIIFLSRESQKKIVQKWIDDNRKVFDDLQEKIEQIEQIKSYNLEERMLNDFFKKLNMSTKQKTKGEIVAGILIGIATAILKLGIISVAVIGVNMLMTGEVSVLVYIAFLMLTTSIYLPIEGIISFMSMIVMLDAVVGRIKEIKTMPIQEGKKSMEIKNYDIEFKDVYFGYDDYSVINGVSFTAKQGEITALIGSSGSGKTTLTKLAARFWDIDRGKILIGGEDIGKVDPETLLKNFSIVFQDVTLFNSSIKDNIKIGKKDATDEEIMRAAKIAKCYEFINKMPEGIDTLIGENGQRLSGGERQRISIARAILKDAPIILLDEATASLDVENESLIQEALSELIKEKTVIVIAHRLRTIRNANKIVLLHAGKIEAVGTDDELCKTSEFYKAMLEKSNVR</sequence>
<feature type="transmembrane region" description="Helical" evidence="7">
    <location>
        <begin position="164"/>
        <end position="182"/>
    </location>
</feature>
<dbReference type="PANTHER" id="PTHR24221:SF397">
    <property type="entry name" value="ABC TRANSPORTER, ATP-BINDING TRANSMEMBRANE PROTEIN"/>
    <property type="match status" value="1"/>
</dbReference>
<evidence type="ECO:0000256" key="4">
    <source>
        <dbReference type="ARBA" id="ARBA00022840"/>
    </source>
</evidence>
<dbReference type="InterPro" id="IPR039421">
    <property type="entry name" value="Type_1_exporter"/>
</dbReference>
<feature type="domain" description="ABC transmembrane type-1" evidence="9">
    <location>
        <begin position="34"/>
        <end position="307"/>
    </location>
</feature>
<dbReference type="InterPro" id="IPR036640">
    <property type="entry name" value="ABC1_TM_sf"/>
</dbReference>